<dbReference type="EMBL" id="LR215048">
    <property type="protein sequence ID" value="VEU80898.1"/>
    <property type="molecule type" value="Genomic_DNA"/>
</dbReference>
<keyword evidence="3 11" id="KW-0479">Metal-binding</keyword>
<dbReference type="InterPro" id="IPR002939">
    <property type="entry name" value="DnaJ_C"/>
</dbReference>
<dbReference type="CDD" id="cd10719">
    <property type="entry name" value="DnaJ_zf"/>
    <property type="match status" value="1"/>
</dbReference>
<keyword evidence="1 11" id="KW-0963">Cytoplasm</keyword>
<evidence type="ECO:0000256" key="7">
    <source>
        <dbReference type="ARBA" id="ARBA00023016"/>
    </source>
</evidence>
<dbReference type="Gene3D" id="2.60.260.20">
    <property type="entry name" value="Urease metallochaperone UreE, N-terminal domain"/>
    <property type="match status" value="2"/>
</dbReference>
<gene>
    <name evidence="15" type="primary">MCYN0748</name>
    <name evidence="11" type="synonym">dnaJ</name>
    <name evidence="15" type="ORF">NCTC10138_01286</name>
</gene>
<evidence type="ECO:0000256" key="8">
    <source>
        <dbReference type="ARBA" id="ARBA00023186"/>
    </source>
</evidence>
<feature type="binding site" evidence="11">
    <location>
        <position position="172"/>
    </location>
    <ligand>
        <name>Zn(2+)</name>
        <dbReference type="ChEBI" id="CHEBI:29105"/>
        <label>2</label>
    </ligand>
</feature>
<dbReference type="FunFam" id="2.60.260.20:FF:000005">
    <property type="entry name" value="Chaperone protein dnaJ 1, mitochondrial"/>
    <property type="match status" value="1"/>
</dbReference>
<keyword evidence="4 11" id="KW-0677">Repeat</keyword>
<feature type="repeat" description="CXXCXGXG motif" evidence="11">
    <location>
        <begin position="195"/>
        <end position="202"/>
    </location>
</feature>
<evidence type="ECO:0000256" key="12">
    <source>
        <dbReference type="PROSITE-ProRule" id="PRU00546"/>
    </source>
</evidence>
<protein>
    <recommendedName>
        <fullName evidence="10 11">Chaperone protein DnaJ</fullName>
    </recommendedName>
</protein>
<evidence type="ECO:0000256" key="2">
    <source>
        <dbReference type="ARBA" id="ARBA00022705"/>
    </source>
</evidence>
<dbReference type="FunFam" id="2.10.230.10:FF:000002">
    <property type="entry name" value="Molecular chaperone DnaJ"/>
    <property type="match status" value="1"/>
</dbReference>
<evidence type="ECO:0000256" key="1">
    <source>
        <dbReference type="ARBA" id="ARBA00022490"/>
    </source>
</evidence>
<evidence type="ECO:0000256" key="5">
    <source>
        <dbReference type="ARBA" id="ARBA00022771"/>
    </source>
</evidence>
<sequence>MANKRDYYEVLGVEKTAAKDEIDKAYRKKAKQYHPDVSKEENAEEKFKEVQEAYETLSDQNKRAAYDQYGHAGNPFGQGGSSGFGGGFEGFSGFGGFGDIFSDLFGGGRQQRQEAYNGPQRGSDIEKYMTIDFMEAALGTKKTVKVEVEEDCPDCKGTGAKSKDDIKTCSHCQGKGYVNVDQRTILGTMRSQQTCSVCGGTGKEIKNKCTTCGGIGRVKVSKTVEVNIPAGIDNNMTLRVAGYGNGGIKGGPHGDLLITFRVRPHKVFERREDDIYLNVPISFTEAALGTTKDVPTIYGEVSLKIPAGIEPGTQLRMREKGVASVRSKRKGDQFVIVEVKAPKKLSPKEKKLYEELAELEQKENDSMWTKFKNLFK</sequence>
<dbReference type="Pfam" id="PF00684">
    <property type="entry name" value="DnaJ_CXXCXGXG"/>
    <property type="match status" value="1"/>
</dbReference>
<evidence type="ECO:0000256" key="4">
    <source>
        <dbReference type="ARBA" id="ARBA00022737"/>
    </source>
</evidence>
<dbReference type="STRING" id="1278311.GCA_000428705_00277"/>
<dbReference type="InterPro" id="IPR001623">
    <property type="entry name" value="DnaJ_domain"/>
</dbReference>
<proteinExistence type="inferred from homology"/>
<reference evidence="15 16" key="1">
    <citation type="submission" date="2019-01" db="EMBL/GenBank/DDBJ databases">
        <authorList>
            <consortium name="Pathogen Informatics"/>
        </authorList>
    </citation>
    <scope>NUCLEOTIDE SEQUENCE [LARGE SCALE GENOMIC DNA]</scope>
    <source>
        <strain evidence="15 16">NCTC10138</strain>
    </source>
</reference>
<dbReference type="SUPFAM" id="SSF57938">
    <property type="entry name" value="DnaJ/Hsp40 cysteine-rich domain"/>
    <property type="match status" value="1"/>
</dbReference>
<dbReference type="InterPro" id="IPR036869">
    <property type="entry name" value="J_dom_sf"/>
</dbReference>
<comment type="similarity">
    <text evidence="9 11">Belongs to the DnaJ family.</text>
</comment>
<dbReference type="PANTHER" id="PTHR43096:SF48">
    <property type="entry name" value="CHAPERONE PROTEIN DNAJ"/>
    <property type="match status" value="1"/>
</dbReference>
<dbReference type="GO" id="GO:0005524">
    <property type="term" value="F:ATP binding"/>
    <property type="evidence" value="ECO:0007669"/>
    <property type="project" value="InterPro"/>
</dbReference>
<dbReference type="PANTHER" id="PTHR43096">
    <property type="entry name" value="DNAJ HOMOLOG 1, MITOCHONDRIAL-RELATED"/>
    <property type="match status" value="1"/>
</dbReference>
<dbReference type="NCBIfam" id="NF008035">
    <property type="entry name" value="PRK10767.1"/>
    <property type="match status" value="1"/>
</dbReference>
<keyword evidence="6 11" id="KW-0862">Zinc</keyword>
<feature type="repeat" description="CXXCXGXG motif" evidence="11">
    <location>
        <begin position="209"/>
        <end position="216"/>
    </location>
</feature>
<dbReference type="AlphaFoldDB" id="A0A449BEP1"/>
<dbReference type="Gene3D" id="6.20.20.10">
    <property type="match status" value="2"/>
</dbReference>
<comment type="cofactor">
    <cofactor evidence="11">
        <name>Zn(2+)</name>
        <dbReference type="ChEBI" id="CHEBI:29105"/>
    </cofactor>
    <text evidence="11">Binds 2 Zn(2+) ions per monomer.</text>
</comment>
<evidence type="ECO:0000256" key="10">
    <source>
        <dbReference type="ARBA" id="ARBA00067609"/>
    </source>
</evidence>
<dbReference type="Pfam" id="PF00226">
    <property type="entry name" value="DnaJ"/>
    <property type="match status" value="1"/>
</dbReference>
<dbReference type="OrthoDB" id="9779889at2"/>
<feature type="binding site" evidence="11">
    <location>
        <position position="152"/>
    </location>
    <ligand>
        <name>Zn(2+)</name>
        <dbReference type="ChEBI" id="CHEBI:29105"/>
        <label>1</label>
    </ligand>
</feature>
<dbReference type="CDD" id="cd10747">
    <property type="entry name" value="DnaJ_C"/>
    <property type="match status" value="1"/>
</dbReference>
<comment type="subunit">
    <text evidence="11">Homodimer.</text>
</comment>
<dbReference type="FunFam" id="1.10.287.110:FF:000031">
    <property type="entry name" value="Molecular chaperone DnaJ"/>
    <property type="match status" value="1"/>
</dbReference>
<feature type="zinc finger region" description="CR-type" evidence="12">
    <location>
        <begin position="139"/>
        <end position="221"/>
    </location>
</feature>
<dbReference type="PRINTS" id="PR00625">
    <property type="entry name" value="JDOMAIN"/>
</dbReference>
<dbReference type="CDD" id="cd06257">
    <property type="entry name" value="DnaJ"/>
    <property type="match status" value="1"/>
</dbReference>
<dbReference type="Proteomes" id="UP000289841">
    <property type="component" value="Chromosome"/>
</dbReference>
<dbReference type="PROSITE" id="PS50076">
    <property type="entry name" value="DNAJ_2"/>
    <property type="match status" value="1"/>
</dbReference>
<keyword evidence="7 11" id="KW-0346">Stress response</keyword>
<evidence type="ECO:0000256" key="9">
    <source>
        <dbReference type="ARBA" id="ARBA00061004"/>
    </source>
</evidence>
<feature type="binding site" evidence="11">
    <location>
        <position position="198"/>
    </location>
    <ligand>
        <name>Zn(2+)</name>
        <dbReference type="ChEBI" id="CHEBI:29105"/>
        <label>2</label>
    </ligand>
</feature>
<dbReference type="InterPro" id="IPR036410">
    <property type="entry name" value="HSP_DnaJ_Cys-rich_dom_sf"/>
</dbReference>
<dbReference type="GO" id="GO:0006260">
    <property type="term" value="P:DNA replication"/>
    <property type="evidence" value="ECO:0007669"/>
    <property type="project" value="UniProtKB-KW"/>
</dbReference>
<dbReference type="GO" id="GO:0031072">
    <property type="term" value="F:heat shock protein binding"/>
    <property type="evidence" value="ECO:0007669"/>
    <property type="project" value="InterPro"/>
</dbReference>
<feature type="binding site" evidence="11">
    <location>
        <position position="169"/>
    </location>
    <ligand>
        <name>Zn(2+)</name>
        <dbReference type="ChEBI" id="CHEBI:29105"/>
        <label>2</label>
    </ligand>
</feature>
<dbReference type="PROSITE" id="PS51188">
    <property type="entry name" value="ZF_CR"/>
    <property type="match status" value="1"/>
</dbReference>
<dbReference type="InterPro" id="IPR018253">
    <property type="entry name" value="DnaJ_domain_CS"/>
</dbReference>
<evidence type="ECO:0000256" key="3">
    <source>
        <dbReference type="ARBA" id="ARBA00022723"/>
    </source>
</evidence>
<keyword evidence="2 11" id="KW-0235">DNA replication</keyword>
<dbReference type="KEGG" id="aaxa:NCTC10138_01286"/>
<feature type="binding site" evidence="11">
    <location>
        <position position="155"/>
    </location>
    <ligand>
        <name>Zn(2+)</name>
        <dbReference type="ChEBI" id="CHEBI:29105"/>
        <label>1</label>
    </ligand>
</feature>
<evidence type="ECO:0000259" key="13">
    <source>
        <dbReference type="PROSITE" id="PS50076"/>
    </source>
</evidence>
<dbReference type="SUPFAM" id="SSF46565">
    <property type="entry name" value="Chaperone J-domain"/>
    <property type="match status" value="1"/>
</dbReference>
<dbReference type="InterPro" id="IPR008971">
    <property type="entry name" value="HSP40/DnaJ_pept-bd"/>
</dbReference>
<dbReference type="GO" id="GO:0008270">
    <property type="term" value="F:zinc ion binding"/>
    <property type="evidence" value="ECO:0007669"/>
    <property type="project" value="UniProtKB-UniRule"/>
</dbReference>
<feature type="domain" description="J" evidence="13">
    <location>
        <begin position="6"/>
        <end position="70"/>
    </location>
</feature>
<feature type="repeat" description="CXXCXGXG motif" evidence="11">
    <location>
        <begin position="152"/>
        <end position="159"/>
    </location>
</feature>
<dbReference type="SUPFAM" id="SSF49493">
    <property type="entry name" value="HSP40/DnaJ peptide-binding domain"/>
    <property type="match status" value="2"/>
</dbReference>
<keyword evidence="16" id="KW-1185">Reference proteome</keyword>
<dbReference type="GO" id="GO:0009408">
    <property type="term" value="P:response to heat"/>
    <property type="evidence" value="ECO:0007669"/>
    <property type="project" value="InterPro"/>
</dbReference>
<name>A0A449BEP1_HAPAX</name>
<keyword evidence="8 11" id="KW-0143">Chaperone</keyword>
<dbReference type="GO" id="GO:0042026">
    <property type="term" value="P:protein refolding"/>
    <property type="evidence" value="ECO:0007669"/>
    <property type="project" value="TreeGrafter"/>
</dbReference>
<dbReference type="NCBIfam" id="TIGR02349">
    <property type="entry name" value="DnaJ_bact"/>
    <property type="match status" value="1"/>
</dbReference>
<evidence type="ECO:0000259" key="14">
    <source>
        <dbReference type="PROSITE" id="PS51188"/>
    </source>
</evidence>
<organism evidence="15 16">
    <name type="scientific">Haploplasma axanthum</name>
    <name type="common">Acholeplasma axanthum</name>
    <dbReference type="NCBI Taxonomy" id="29552"/>
    <lineage>
        <taxon>Bacteria</taxon>
        <taxon>Bacillati</taxon>
        <taxon>Mycoplasmatota</taxon>
        <taxon>Mollicutes</taxon>
        <taxon>Acholeplasmatales</taxon>
        <taxon>Acholeplasmataceae</taxon>
        <taxon>Haploplasma</taxon>
    </lineage>
</organism>
<comment type="function">
    <text evidence="11">Participates actively in the response to hyperosmotic and heat shock by preventing the aggregation of stress-denatured proteins and by disaggregating proteins, also in an autonomous, DnaK-independent fashion. Unfolded proteins bind initially to DnaJ; upon interaction with the DnaJ-bound protein, DnaK hydrolyzes its bound ATP, resulting in the formation of a stable complex. GrpE releases ADP from DnaK; ATP binding to DnaK triggers the release of the substrate protein, thus completing the reaction cycle. Several rounds of ATP-dependent interactions between DnaJ, DnaK and GrpE are required for fully efficient folding. Also involved, together with DnaK and GrpE, in the DNA replication of plasmids through activation of initiation proteins.</text>
</comment>
<accession>A0A449BEP1</accession>
<feature type="domain" description="CR-type" evidence="14">
    <location>
        <begin position="139"/>
        <end position="221"/>
    </location>
</feature>
<comment type="subcellular location">
    <subcellularLocation>
        <location evidence="11">Cytoplasm</location>
    </subcellularLocation>
</comment>
<keyword evidence="5 11" id="KW-0863">Zinc-finger</keyword>
<dbReference type="SMART" id="SM00271">
    <property type="entry name" value="DnaJ"/>
    <property type="match status" value="1"/>
</dbReference>
<feature type="binding site" evidence="11">
    <location>
        <position position="195"/>
    </location>
    <ligand>
        <name>Zn(2+)</name>
        <dbReference type="ChEBI" id="CHEBI:29105"/>
        <label>2</label>
    </ligand>
</feature>
<dbReference type="PROSITE" id="PS00636">
    <property type="entry name" value="DNAJ_1"/>
    <property type="match status" value="1"/>
</dbReference>
<dbReference type="RefSeq" id="WP_026391147.1">
    <property type="nucleotide sequence ID" value="NZ_LR215048.1"/>
</dbReference>
<dbReference type="InterPro" id="IPR001305">
    <property type="entry name" value="HSP_DnaJ_Cys-rich_dom"/>
</dbReference>
<feature type="binding site" evidence="11">
    <location>
        <position position="212"/>
    </location>
    <ligand>
        <name>Zn(2+)</name>
        <dbReference type="ChEBI" id="CHEBI:29105"/>
        <label>1</label>
    </ligand>
</feature>
<evidence type="ECO:0000313" key="15">
    <source>
        <dbReference type="EMBL" id="VEU80898.1"/>
    </source>
</evidence>
<dbReference type="HAMAP" id="MF_01152">
    <property type="entry name" value="DnaJ"/>
    <property type="match status" value="1"/>
</dbReference>
<feature type="binding site" evidence="11">
    <location>
        <position position="209"/>
    </location>
    <ligand>
        <name>Zn(2+)</name>
        <dbReference type="ChEBI" id="CHEBI:29105"/>
        <label>1</label>
    </ligand>
</feature>
<comment type="domain">
    <text evidence="11">The J domain is necessary and sufficient to stimulate DnaK ATPase activity. Zinc center 1 plays an important role in the autonomous, DnaK-independent chaperone activity of DnaJ. Zinc center 2 is essential for interaction with DnaK and for DnaJ activity.</text>
</comment>
<evidence type="ECO:0000313" key="16">
    <source>
        <dbReference type="Proteomes" id="UP000289841"/>
    </source>
</evidence>
<evidence type="ECO:0000256" key="11">
    <source>
        <dbReference type="HAMAP-Rule" id="MF_01152"/>
    </source>
</evidence>
<feature type="repeat" description="CXXCXGXG motif" evidence="11">
    <location>
        <begin position="169"/>
        <end position="176"/>
    </location>
</feature>
<dbReference type="GO" id="GO:0051082">
    <property type="term" value="F:unfolded protein binding"/>
    <property type="evidence" value="ECO:0007669"/>
    <property type="project" value="UniProtKB-UniRule"/>
</dbReference>
<evidence type="ECO:0000256" key="6">
    <source>
        <dbReference type="ARBA" id="ARBA00022833"/>
    </source>
</evidence>
<dbReference type="GO" id="GO:0005737">
    <property type="term" value="C:cytoplasm"/>
    <property type="evidence" value="ECO:0007669"/>
    <property type="project" value="UniProtKB-SubCell"/>
</dbReference>
<dbReference type="Pfam" id="PF01556">
    <property type="entry name" value="DnaJ_C"/>
    <property type="match status" value="1"/>
</dbReference>
<dbReference type="InterPro" id="IPR012724">
    <property type="entry name" value="DnaJ"/>
</dbReference>
<dbReference type="Gene3D" id="1.10.287.110">
    <property type="entry name" value="DnaJ domain"/>
    <property type="match status" value="1"/>
</dbReference>